<dbReference type="SUPFAM" id="SSF103088">
    <property type="entry name" value="OmpA-like"/>
    <property type="match status" value="1"/>
</dbReference>
<dbReference type="InterPro" id="IPR036737">
    <property type="entry name" value="OmpA-like_sf"/>
</dbReference>
<evidence type="ECO:0000256" key="5">
    <source>
        <dbReference type="ARBA" id="ARBA00023237"/>
    </source>
</evidence>
<keyword evidence="2" id="KW-0677">Repeat</keyword>
<evidence type="ECO:0000256" key="7">
    <source>
        <dbReference type="PROSITE-ProRule" id="PRU00473"/>
    </source>
</evidence>
<dbReference type="PROSITE" id="PS50293">
    <property type="entry name" value="TPR_REGION"/>
    <property type="match status" value="1"/>
</dbReference>
<feature type="domain" description="OmpA-like" evidence="8">
    <location>
        <begin position="224"/>
        <end position="342"/>
    </location>
</feature>
<evidence type="ECO:0000256" key="2">
    <source>
        <dbReference type="ARBA" id="ARBA00022737"/>
    </source>
</evidence>
<dbReference type="Gene3D" id="1.25.40.10">
    <property type="entry name" value="Tetratricopeptide repeat domain"/>
    <property type="match status" value="1"/>
</dbReference>
<dbReference type="PROSITE" id="PS50005">
    <property type="entry name" value="TPR"/>
    <property type="match status" value="1"/>
</dbReference>
<evidence type="ECO:0000313" key="9">
    <source>
        <dbReference type="EMBL" id="HGH60811.1"/>
    </source>
</evidence>
<proteinExistence type="predicted"/>
<evidence type="ECO:0000256" key="6">
    <source>
        <dbReference type="PROSITE-ProRule" id="PRU00339"/>
    </source>
</evidence>
<dbReference type="PANTHER" id="PTHR30329">
    <property type="entry name" value="STATOR ELEMENT OF FLAGELLAR MOTOR COMPLEX"/>
    <property type="match status" value="1"/>
</dbReference>
<dbReference type="PRINTS" id="PR01021">
    <property type="entry name" value="OMPADOMAIN"/>
</dbReference>
<keyword evidence="3 6" id="KW-0802">TPR repeat</keyword>
<dbReference type="SMART" id="SM00028">
    <property type="entry name" value="TPR"/>
    <property type="match status" value="3"/>
</dbReference>
<name>A0A7C4ETG9_9BACT</name>
<dbReference type="PANTHER" id="PTHR30329:SF21">
    <property type="entry name" value="LIPOPROTEIN YIAD-RELATED"/>
    <property type="match status" value="1"/>
</dbReference>
<reference evidence="9" key="1">
    <citation type="journal article" date="2020" name="mSystems">
        <title>Genome- and Community-Level Interaction Insights into Carbon Utilization and Element Cycling Functions of Hydrothermarchaeota in Hydrothermal Sediment.</title>
        <authorList>
            <person name="Zhou Z."/>
            <person name="Liu Y."/>
            <person name="Xu W."/>
            <person name="Pan J."/>
            <person name="Luo Z.H."/>
            <person name="Li M."/>
        </authorList>
    </citation>
    <scope>NUCLEOTIDE SEQUENCE [LARGE SCALE GENOMIC DNA]</scope>
    <source>
        <strain evidence="9">SpSt-769</strain>
    </source>
</reference>
<protein>
    <submittedName>
        <fullName evidence="9">Tetratricopeptide repeat protein</fullName>
    </submittedName>
</protein>
<dbReference type="GO" id="GO:0009279">
    <property type="term" value="C:cell outer membrane"/>
    <property type="evidence" value="ECO:0007669"/>
    <property type="project" value="UniProtKB-SubCell"/>
</dbReference>
<comment type="caution">
    <text evidence="9">The sequence shown here is derived from an EMBL/GenBank/DDBJ whole genome shotgun (WGS) entry which is preliminary data.</text>
</comment>
<dbReference type="EMBL" id="DTGT01000183">
    <property type="protein sequence ID" value="HGH60811.1"/>
    <property type="molecule type" value="Genomic_DNA"/>
</dbReference>
<evidence type="ECO:0000256" key="4">
    <source>
        <dbReference type="ARBA" id="ARBA00023136"/>
    </source>
</evidence>
<dbReference type="Pfam" id="PF07719">
    <property type="entry name" value="TPR_2"/>
    <property type="match status" value="1"/>
</dbReference>
<sequence>MSMATPRILFPHTFVYRPGLWRRLSPFPPSEILLWLLGVALLTCALASSARAAEDCSKAKEFYKLGASLLNYEERRAAFQRAVDLCPSYAEAHNNLADALENLAALAQGRNFDEKGLSQGNRLLDQAVQHYTRALELKDDLYQSHIGLGEIYLGQGRYQPALEEFKKALAISPLNERAEEGLKEARKKLARDAEGGFRKSEQVVARAKQSPTLSAGRVMGVENHTVRDRESFHNILFAGWSSQIAQGEPIEQVNEIGKALSSPELAAFNFVIEGHTNTVGGFEENMKLSWERARSVKSYLVKHFGIAPERLVVQGYGYTRTKVKPDNAAENRRVEIVFLEEGSGR</sequence>
<dbReference type="InterPro" id="IPR019734">
    <property type="entry name" value="TPR_rpt"/>
</dbReference>
<dbReference type="InterPro" id="IPR013105">
    <property type="entry name" value="TPR_2"/>
</dbReference>
<keyword evidence="5" id="KW-0998">Cell outer membrane</keyword>
<feature type="repeat" description="TPR" evidence="6">
    <location>
        <begin position="142"/>
        <end position="175"/>
    </location>
</feature>
<dbReference type="InterPro" id="IPR006664">
    <property type="entry name" value="OMP_bac"/>
</dbReference>
<dbReference type="AlphaFoldDB" id="A0A7C4ETG9"/>
<dbReference type="InterPro" id="IPR011990">
    <property type="entry name" value="TPR-like_helical_dom_sf"/>
</dbReference>
<keyword evidence="4 7" id="KW-0472">Membrane</keyword>
<dbReference type="CDD" id="cd07185">
    <property type="entry name" value="OmpA_C-like"/>
    <property type="match status" value="1"/>
</dbReference>
<organism evidence="9">
    <name type="scientific">Desulfomonile tiedjei</name>
    <dbReference type="NCBI Taxonomy" id="2358"/>
    <lineage>
        <taxon>Bacteria</taxon>
        <taxon>Pseudomonadati</taxon>
        <taxon>Thermodesulfobacteriota</taxon>
        <taxon>Desulfomonilia</taxon>
        <taxon>Desulfomonilales</taxon>
        <taxon>Desulfomonilaceae</taxon>
        <taxon>Desulfomonile</taxon>
    </lineage>
</organism>
<evidence type="ECO:0000259" key="8">
    <source>
        <dbReference type="PROSITE" id="PS51123"/>
    </source>
</evidence>
<dbReference type="InterPro" id="IPR050330">
    <property type="entry name" value="Bact_OuterMem_StrucFunc"/>
</dbReference>
<gene>
    <name evidence="9" type="ORF">ENV54_05875</name>
</gene>
<dbReference type="InterPro" id="IPR006665">
    <property type="entry name" value="OmpA-like"/>
</dbReference>
<dbReference type="Gene3D" id="3.30.1330.60">
    <property type="entry name" value="OmpA-like domain"/>
    <property type="match status" value="1"/>
</dbReference>
<dbReference type="SUPFAM" id="SSF48452">
    <property type="entry name" value="TPR-like"/>
    <property type="match status" value="1"/>
</dbReference>
<comment type="subcellular location">
    <subcellularLocation>
        <location evidence="1">Cell outer membrane</location>
    </subcellularLocation>
</comment>
<dbReference type="PROSITE" id="PS51123">
    <property type="entry name" value="OMPA_2"/>
    <property type="match status" value="1"/>
</dbReference>
<dbReference type="Pfam" id="PF00691">
    <property type="entry name" value="OmpA"/>
    <property type="match status" value="1"/>
</dbReference>
<evidence type="ECO:0000256" key="1">
    <source>
        <dbReference type="ARBA" id="ARBA00004442"/>
    </source>
</evidence>
<evidence type="ECO:0000256" key="3">
    <source>
        <dbReference type="ARBA" id="ARBA00022803"/>
    </source>
</evidence>
<accession>A0A7C4ETG9</accession>